<dbReference type="GO" id="GO:0042777">
    <property type="term" value="P:proton motive force-driven plasma membrane ATP synthesis"/>
    <property type="evidence" value="ECO:0007669"/>
    <property type="project" value="UniProtKB-UniRule"/>
</dbReference>
<dbReference type="PANTHER" id="PTHR11693:SF22">
    <property type="entry name" value="ATP SYNTHASE SUBUNIT GAMMA, MITOCHONDRIAL"/>
    <property type="match status" value="1"/>
</dbReference>
<comment type="subcellular location">
    <subcellularLocation>
        <location evidence="10">Cell membrane</location>
        <topology evidence="10">Peripheral membrane protein</topology>
    </subcellularLocation>
    <subcellularLocation>
        <location evidence="2">Membrane</location>
        <topology evidence="2">Peripheral membrane protein</topology>
    </subcellularLocation>
</comment>
<evidence type="ECO:0000256" key="1">
    <source>
        <dbReference type="ARBA" id="ARBA00003456"/>
    </source>
</evidence>
<dbReference type="InterPro" id="IPR000131">
    <property type="entry name" value="ATP_synth_F1_gsu"/>
</dbReference>
<comment type="subunit">
    <text evidence="10">F-type ATPases have 2 components, CF(1) - the catalytic core - and CF(0) - the membrane proton channel. CF(1) has five subunits: alpha(3), beta(3), gamma(1), delta(1), epsilon(1). CF(0) has three main subunits: a, b and c.</text>
</comment>
<keyword evidence="6 10" id="KW-0406">Ion transport</keyword>
<evidence type="ECO:0000313" key="11">
    <source>
        <dbReference type="EMBL" id="HGU32714.1"/>
    </source>
</evidence>
<evidence type="ECO:0000256" key="9">
    <source>
        <dbReference type="ARBA" id="ARBA00023310"/>
    </source>
</evidence>
<dbReference type="HAMAP" id="MF_00815">
    <property type="entry name" value="ATP_synth_gamma_bact"/>
    <property type="match status" value="1"/>
</dbReference>
<evidence type="ECO:0000256" key="2">
    <source>
        <dbReference type="ARBA" id="ARBA00004170"/>
    </source>
</evidence>
<dbReference type="AlphaFoldDB" id="A0A7C4RRK4"/>
<dbReference type="PANTHER" id="PTHR11693">
    <property type="entry name" value="ATP SYNTHASE GAMMA CHAIN"/>
    <property type="match status" value="1"/>
</dbReference>
<organism evidence="11">
    <name type="scientific">Desulfatirhabdium butyrativorans</name>
    <dbReference type="NCBI Taxonomy" id="340467"/>
    <lineage>
        <taxon>Bacteria</taxon>
        <taxon>Pseudomonadati</taxon>
        <taxon>Thermodesulfobacteriota</taxon>
        <taxon>Desulfobacteria</taxon>
        <taxon>Desulfobacterales</taxon>
        <taxon>Desulfatirhabdiaceae</taxon>
        <taxon>Desulfatirhabdium</taxon>
    </lineage>
</organism>
<sequence length="297" mass="32649">MAKLKEVKVKISAVKKTKQITKAMNMVAASKLRGAQQNMEAFRPYALKFAEVLGSLVQRSGEGASPLIVPREVVKHVHVILCTSDRGLCGGFNANLALKAETFTDEVLKNGQEVSFSCFGKKGRDWCRKAKREIVSEHIGIVGTKFNFSIASTFGQRIIDRFLKQTYDEVYLIYPEFRTVSKQVPVIKKILPIEPEATHEAPIADASKGYQAEHICEPTPDELLGQLMPTHVFVQIHRALLETSASEHAARMVAMDNATKACNDMIGSLTLAYNKARQASITADLMDIVGGAEALKG</sequence>
<keyword evidence="9 10" id="KW-0066">ATP synthesis</keyword>
<name>A0A7C4RRK4_9BACT</name>
<keyword evidence="5 10" id="KW-0375">Hydrogen ion transport</keyword>
<comment type="caution">
    <text evidence="11">The sequence shown here is derived from an EMBL/GenBank/DDBJ whole genome shotgun (WGS) entry which is preliminary data.</text>
</comment>
<protein>
    <recommendedName>
        <fullName evidence="10">ATP synthase gamma chain</fullName>
    </recommendedName>
    <alternativeName>
        <fullName evidence="10">ATP synthase F1 sector gamma subunit</fullName>
    </alternativeName>
    <alternativeName>
        <fullName evidence="10">F-ATPase gamma subunit</fullName>
    </alternativeName>
</protein>
<dbReference type="CDD" id="cd12151">
    <property type="entry name" value="F1-ATPase_gamma"/>
    <property type="match status" value="1"/>
</dbReference>
<dbReference type="GO" id="GO:0045259">
    <property type="term" value="C:proton-transporting ATP synthase complex"/>
    <property type="evidence" value="ECO:0007669"/>
    <property type="project" value="UniProtKB-KW"/>
</dbReference>
<dbReference type="InterPro" id="IPR035968">
    <property type="entry name" value="ATP_synth_F1_ATPase_gsu"/>
</dbReference>
<keyword evidence="8 10" id="KW-0139">CF(1)</keyword>
<dbReference type="NCBIfam" id="TIGR01146">
    <property type="entry name" value="ATPsyn_F1gamma"/>
    <property type="match status" value="1"/>
</dbReference>
<evidence type="ECO:0000256" key="7">
    <source>
        <dbReference type="ARBA" id="ARBA00023136"/>
    </source>
</evidence>
<comment type="function">
    <text evidence="1 10">Produces ATP from ADP in the presence of a proton gradient across the membrane. The gamma chain is believed to be important in regulating ATPase activity and the flow of protons through the CF(0) complex.</text>
</comment>
<keyword evidence="7 10" id="KW-0472">Membrane</keyword>
<dbReference type="SUPFAM" id="SSF52943">
    <property type="entry name" value="ATP synthase (F1-ATPase), gamma subunit"/>
    <property type="match status" value="1"/>
</dbReference>
<dbReference type="PRINTS" id="PR00126">
    <property type="entry name" value="ATPASEGAMMA"/>
</dbReference>
<accession>A0A7C4RRK4</accession>
<comment type="similarity">
    <text evidence="3 10">Belongs to the ATPase gamma chain family.</text>
</comment>
<evidence type="ECO:0000256" key="8">
    <source>
        <dbReference type="ARBA" id="ARBA00023196"/>
    </source>
</evidence>
<dbReference type="Gene3D" id="3.40.1380.10">
    <property type="match status" value="1"/>
</dbReference>
<gene>
    <name evidence="10 11" type="primary">atpG</name>
    <name evidence="11" type="ORF">ENS29_07655</name>
</gene>
<dbReference type="Pfam" id="PF00231">
    <property type="entry name" value="ATP-synt"/>
    <property type="match status" value="1"/>
</dbReference>
<evidence type="ECO:0000256" key="6">
    <source>
        <dbReference type="ARBA" id="ARBA00023065"/>
    </source>
</evidence>
<reference evidence="11" key="1">
    <citation type="journal article" date="2020" name="mSystems">
        <title>Genome- and Community-Level Interaction Insights into Carbon Utilization and Element Cycling Functions of Hydrothermarchaeota in Hydrothermal Sediment.</title>
        <authorList>
            <person name="Zhou Z."/>
            <person name="Liu Y."/>
            <person name="Xu W."/>
            <person name="Pan J."/>
            <person name="Luo Z.H."/>
            <person name="Li M."/>
        </authorList>
    </citation>
    <scope>NUCLEOTIDE SEQUENCE [LARGE SCALE GENOMIC DNA]</scope>
    <source>
        <strain evidence="11">SpSt-477</strain>
    </source>
</reference>
<evidence type="ECO:0000256" key="4">
    <source>
        <dbReference type="ARBA" id="ARBA00022448"/>
    </source>
</evidence>
<proteinExistence type="inferred from homology"/>
<keyword evidence="10" id="KW-1003">Cell membrane</keyword>
<dbReference type="EMBL" id="DSUH01000183">
    <property type="protein sequence ID" value="HGU32714.1"/>
    <property type="molecule type" value="Genomic_DNA"/>
</dbReference>
<dbReference type="GO" id="GO:0046933">
    <property type="term" value="F:proton-transporting ATP synthase activity, rotational mechanism"/>
    <property type="evidence" value="ECO:0007669"/>
    <property type="project" value="UniProtKB-UniRule"/>
</dbReference>
<keyword evidence="4 10" id="KW-0813">Transport</keyword>
<dbReference type="Gene3D" id="1.10.287.80">
    <property type="entry name" value="ATP synthase, gamma subunit, helix hairpin domain"/>
    <property type="match status" value="2"/>
</dbReference>
<dbReference type="GO" id="GO:0005886">
    <property type="term" value="C:plasma membrane"/>
    <property type="evidence" value="ECO:0007669"/>
    <property type="project" value="UniProtKB-SubCell"/>
</dbReference>
<evidence type="ECO:0000256" key="3">
    <source>
        <dbReference type="ARBA" id="ARBA00007681"/>
    </source>
</evidence>
<evidence type="ECO:0000256" key="10">
    <source>
        <dbReference type="HAMAP-Rule" id="MF_00815"/>
    </source>
</evidence>
<evidence type="ECO:0000256" key="5">
    <source>
        <dbReference type="ARBA" id="ARBA00022781"/>
    </source>
</evidence>
<dbReference type="GO" id="GO:0005524">
    <property type="term" value="F:ATP binding"/>
    <property type="evidence" value="ECO:0007669"/>
    <property type="project" value="UniProtKB-UniRule"/>
</dbReference>